<dbReference type="AlphaFoldDB" id="J9GL89"/>
<dbReference type="FunFam" id="3.30.1360.40:FF:000001">
    <property type="entry name" value="Ribosome-recycling factor"/>
    <property type="match status" value="1"/>
</dbReference>
<gene>
    <name evidence="6" type="ORF">EVA_03720</name>
</gene>
<comment type="similarity">
    <text evidence="2">Belongs to the RRF family.</text>
</comment>
<evidence type="ECO:0000256" key="2">
    <source>
        <dbReference type="ARBA" id="ARBA00005912"/>
    </source>
</evidence>
<sequence>MCWVSRTTAFPKRIGKAIMGLFPFYIGGMAPLLSNSLPGNSAVFEYKSIIQNKINMLDVKQCLSECEEKMDMSVMHLEETLSHIRAGKANVHILDELRVNSYGSMVPINNVAAITTPDARTIAIKPWDKSMFRPIEKAIIDSTIGIMPENNGEVIRLGIPPLTEERRRDLTKQCNKEAEDTKVAIRNARRDGIDKLKKAIKDGLPEDVEKDAENDLQKLHDKKVKNVEELLAAKNKEIMTV</sequence>
<proteinExistence type="inferred from homology"/>
<keyword evidence="3" id="KW-0963">Cytoplasm</keyword>
<accession>J9GL89</accession>
<dbReference type="InterPro" id="IPR002661">
    <property type="entry name" value="Ribosome_recyc_fac"/>
</dbReference>
<keyword evidence="4" id="KW-0648">Protein biosynthesis</keyword>
<dbReference type="NCBIfam" id="TIGR00496">
    <property type="entry name" value="frr"/>
    <property type="match status" value="1"/>
</dbReference>
<dbReference type="Gene3D" id="1.10.132.20">
    <property type="entry name" value="Ribosome-recycling factor"/>
    <property type="match status" value="1"/>
</dbReference>
<comment type="subcellular location">
    <subcellularLocation>
        <location evidence="1">Cytoplasm</location>
    </subcellularLocation>
</comment>
<dbReference type="PANTHER" id="PTHR20982:SF3">
    <property type="entry name" value="MITOCHONDRIAL RIBOSOME RECYCLING FACTOR PSEUDO 1"/>
    <property type="match status" value="1"/>
</dbReference>
<dbReference type="HAMAP" id="MF_00040">
    <property type="entry name" value="RRF"/>
    <property type="match status" value="1"/>
</dbReference>
<dbReference type="GO" id="GO:0006412">
    <property type="term" value="P:translation"/>
    <property type="evidence" value="ECO:0007669"/>
    <property type="project" value="UniProtKB-KW"/>
</dbReference>
<dbReference type="GO" id="GO:0043023">
    <property type="term" value="F:ribosomal large subunit binding"/>
    <property type="evidence" value="ECO:0007669"/>
    <property type="project" value="TreeGrafter"/>
</dbReference>
<dbReference type="FunFam" id="1.10.132.20:FF:000001">
    <property type="entry name" value="Ribosome-recycling factor"/>
    <property type="match status" value="1"/>
</dbReference>
<evidence type="ECO:0000256" key="1">
    <source>
        <dbReference type="ARBA" id="ARBA00004496"/>
    </source>
</evidence>
<evidence type="ECO:0000256" key="3">
    <source>
        <dbReference type="ARBA" id="ARBA00022490"/>
    </source>
</evidence>
<name>J9GL89_9ZZZZ</name>
<dbReference type="EMBL" id="AMCI01000687">
    <property type="protein sequence ID" value="EJX08169.1"/>
    <property type="molecule type" value="Genomic_DNA"/>
</dbReference>
<dbReference type="PANTHER" id="PTHR20982">
    <property type="entry name" value="RIBOSOME RECYCLING FACTOR"/>
    <property type="match status" value="1"/>
</dbReference>
<evidence type="ECO:0000256" key="4">
    <source>
        <dbReference type="ARBA" id="ARBA00022917"/>
    </source>
</evidence>
<dbReference type="SUPFAM" id="SSF55194">
    <property type="entry name" value="Ribosome recycling factor, RRF"/>
    <property type="match status" value="1"/>
</dbReference>
<evidence type="ECO:0000313" key="6">
    <source>
        <dbReference type="EMBL" id="EJX08169.1"/>
    </source>
</evidence>
<comment type="caution">
    <text evidence="6">The sequence shown here is derived from an EMBL/GenBank/DDBJ whole genome shotgun (WGS) entry which is preliminary data.</text>
</comment>
<feature type="domain" description="Ribosome recycling factor" evidence="5">
    <location>
        <begin position="77"/>
        <end position="239"/>
    </location>
</feature>
<dbReference type="InterPro" id="IPR036191">
    <property type="entry name" value="RRF_sf"/>
</dbReference>
<dbReference type="GO" id="GO:0005737">
    <property type="term" value="C:cytoplasm"/>
    <property type="evidence" value="ECO:0007669"/>
    <property type="project" value="UniProtKB-SubCell"/>
</dbReference>
<dbReference type="Gene3D" id="3.30.1360.40">
    <property type="match status" value="1"/>
</dbReference>
<evidence type="ECO:0000259" key="5">
    <source>
        <dbReference type="Pfam" id="PF01765"/>
    </source>
</evidence>
<dbReference type="Pfam" id="PF01765">
    <property type="entry name" value="RRF"/>
    <property type="match status" value="1"/>
</dbReference>
<dbReference type="CDD" id="cd00520">
    <property type="entry name" value="RRF"/>
    <property type="match status" value="1"/>
</dbReference>
<reference evidence="6" key="1">
    <citation type="journal article" date="2012" name="PLoS ONE">
        <title>Gene sets for utilization of primary and secondary nutrition supplies in the distal gut of endangered iberian lynx.</title>
        <authorList>
            <person name="Alcaide M."/>
            <person name="Messina E."/>
            <person name="Richter M."/>
            <person name="Bargiela R."/>
            <person name="Peplies J."/>
            <person name="Huws S.A."/>
            <person name="Newbold C.J."/>
            <person name="Golyshin P.N."/>
            <person name="Simon M.A."/>
            <person name="Lopez G."/>
            <person name="Yakimov M.M."/>
            <person name="Ferrer M."/>
        </authorList>
    </citation>
    <scope>NUCLEOTIDE SEQUENCE</scope>
</reference>
<protein>
    <submittedName>
        <fullName evidence="6">Ribosome recycling factor</fullName>
    </submittedName>
</protein>
<organism evidence="6">
    <name type="scientific">gut metagenome</name>
    <dbReference type="NCBI Taxonomy" id="749906"/>
    <lineage>
        <taxon>unclassified sequences</taxon>
        <taxon>metagenomes</taxon>
        <taxon>organismal metagenomes</taxon>
    </lineage>
</organism>
<dbReference type="InterPro" id="IPR023584">
    <property type="entry name" value="Ribosome_recyc_fac_dom"/>
</dbReference>